<dbReference type="InterPro" id="IPR011652">
    <property type="entry name" value="MORN_2"/>
</dbReference>
<organism evidence="2 3">
    <name type="scientific">Ohtaekwangia kribbensis</name>
    <dbReference type="NCBI Taxonomy" id="688913"/>
    <lineage>
        <taxon>Bacteria</taxon>
        <taxon>Pseudomonadati</taxon>
        <taxon>Bacteroidota</taxon>
        <taxon>Cytophagia</taxon>
        <taxon>Cytophagales</taxon>
        <taxon>Fulvivirgaceae</taxon>
        <taxon>Ohtaekwangia</taxon>
    </lineage>
</organism>
<dbReference type="Gene3D" id="1.25.40.10">
    <property type="entry name" value="Tetratricopeptide repeat domain"/>
    <property type="match status" value="1"/>
</dbReference>
<comment type="caution">
    <text evidence="2">The sequence shown here is derived from an EMBL/GenBank/DDBJ whole genome shotgun (WGS) entry which is preliminary data.</text>
</comment>
<dbReference type="SUPFAM" id="SSF48452">
    <property type="entry name" value="TPR-like"/>
    <property type="match status" value="1"/>
</dbReference>
<dbReference type="RefSeq" id="WP_377578971.1">
    <property type="nucleotide sequence ID" value="NZ_JBHTKA010000003.1"/>
</dbReference>
<proteinExistence type="predicted"/>
<evidence type="ECO:0000313" key="3">
    <source>
        <dbReference type="Proteomes" id="UP001597112"/>
    </source>
</evidence>
<dbReference type="Pfam" id="PF13432">
    <property type="entry name" value="TPR_16"/>
    <property type="match status" value="1"/>
</dbReference>
<dbReference type="PANTHER" id="PTHR33706:SF1">
    <property type="entry name" value="TPR REPEAT PROTEIN"/>
    <property type="match status" value="1"/>
</dbReference>
<dbReference type="SMART" id="SM00028">
    <property type="entry name" value="TPR"/>
    <property type="match status" value="4"/>
</dbReference>
<dbReference type="Pfam" id="PF07661">
    <property type="entry name" value="MORN_2"/>
    <property type="match status" value="8"/>
</dbReference>
<dbReference type="InterPro" id="IPR011990">
    <property type="entry name" value="TPR-like_helical_dom_sf"/>
</dbReference>
<keyword evidence="3" id="KW-1185">Reference proteome</keyword>
<accession>A0ABW3K227</accession>
<keyword evidence="1" id="KW-0802">TPR repeat</keyword>
<reference evidence="3" key="1">
    <citation type="journal article" date="2019" name="Int. J. Syst. Evol. Microbiol.">
        <title>The Global Catalogue of Microorganisms (GCM) 10K type strain sequencing project: providing services to taxonomists for standard genome sequencing and annotation.</title>
        <authorList>
            <consortium name="The Broad Institute Genomics Platform"/>
            <consortium name="The Broad Institute Genome Sequencing Center for Infectious Disease"/>
            <person name="Wu L."/>
            <person name="Ma J."/>
        </authorList>
    </citation>
    <scope>NUCLEOTIDE SEQUENCE [LARGE SCALE GENOMIC DNA]</scope>
    <source>
        <strain evidence="3">CCUG 58938</strain>
    </source>
</reference>
<name>A0ABW3K227_9BACT</name>
<dbReference type="InterPro" id="IPR019734">
    <property type="entry name" value="TPR_rpt"/>
</dbReference>
<gene>
    <name evidence="2" type="ORF">ACFQ21_11200</name>
</gene>
<dbReference type="SUPFAM" id="SSF82185">
    <property type="entry name" value="Histone H3 K4-specific methyltransferase SET7/9 N-terminal domain"/>
    <property type="match status" value="6"/>
</dbReference>
<dbReference type="Proteomes" id="UP001597112">
    <property type="component" value="Unassembled WGS sequence"/>
</dbReference>
<evidence type="ECO:0000313" key="2">
    <source>
        <dbReference type="EMBL" id="MFD0999876.1"/>
    </source>
</evidence>
<feature type="repeat" description="TPR" evidence="1">
    <location>
        <begin position="130"/>
        <end position="163"/>
    </location>
</feature>
<protein>
    <submittedName>
        <fullName evidence="2">Tetratricopeptide repeat protein</fullName>
    </submittedName>
</protein>
<sequence length="1077" mass="122949">MIRYLLLAISVALTLAVNAQKIPLINSGEVIERATALYDSGKYDDAIAKFLTVPKRDTNYVYMLSELALAYTANKQYEKAIAVCEEALAKPSLYKAHLLKSQAIATDKKGDFDKSVVLFNKAIEQYPFDVSFVYNLGITYYNHKDYDKAIDCFFKVLNVNPFHAGSHLNLGRIAVGQGRKTHAMFSFGMYLGVSNTDNSVLVYADKFLSNQIQDESTLPAIGTNGCEKLDQIIRAKVAMEEKFKTKTGVSAPVVKQYEMFFEQLGIINTSTDDRWVNYYLPIYKAIKESSMMEPFLFHILASADNDVVKKWRKKNEKSLNSFYTVANVEMKKKREMLNAPQAGFDKPIPAWYDDSNRLDALGVEQGEKRMGHWVYFHNNSERSAEGHYNNNGDKIGVWKYYLNTGALKSLENYDNGEVTLYYPDGTKRQHFFLKSGEIDGIVELYNRCGGLREKLVYKAGKRNGKGQSFYPNGKTDMSYEYIDDKGTGEFLGYYESGQLFNKTIYKNDLREGPYVEYHANGKVKIKGNYINNKSEGEWNYYYSNGKPEKTGHFKAGNSVDEWTFYNTHGVVIEKRKLNAASEFHGDDIFYADGKASAVKTYKNDVLVKVVYYNPEGKEIGKSENNNGTFTTKSYYTHGQLSAEGAYKKGLPEGTWKYYQPEGRKFSEYTYVNGLVQGEAVEYFRNGQKKYIFKYVDDRLHGYFQEFYPNGKIKEEGWMQDGERQQQWLAYYPDGVVESDAFYLNGELTGEYTEYNTDGKIGAVTVYDNGYIENLTNYNAKGEAISRKRKEDTKQVYETFFASKKPESKFEIQCGNYTGAATRWFPDGSLFYTYGMLGGKRHGMYKYHELNGQLSHEVLYLNGQREGIWKSYYSNGQLDYQGKYVQGNSDSTWTFYYMHGKVSSTIEYAKDERHGIARYNSAEGSPVLEKLYSEGDLIAYRAADAAGAFGAWIPFTATTTEIKATFPNGTTAIEEHYKDGALDGAKRIYFANGKLYSEYNYKYGDYEGAYAIYYPSGKIREKGEYKDDEFHGVVEEYNEDGSLLKLETFQRGIRNGKAVVNKKGAKSQTINFWWGIPE</sequence>
<dbReference type="PROSITE" id="PS50293">
    <property type="entry name" value="TPR_REGION"/>
    <property type="match status" value="1"/>
</dbReference>
<dbReference type="EMBL" id="JBHTKA010000003">
    <property type="protein sequence ID" value="MFD0999876.1"/>
    <property type="molecule type" value="Genomic_DNA"/>
</dbReference>
<evidence type="ECO:0000256" key="1">
    <source>
        <dbReference type="PROSITE-ProRule" id="PRU00339"/>
    </source>
</evidence>
<dbReference type="Pfam" id="PF00515">
    <property type="entry name" value="TPR_1"/>
    <property type="match status" value="1"/>
</dbReference>
<dbReference type="Gene3D" id="3.90.930.1">
    <property type="match status" value="5"/>
</dbReference>
<dbReference type="PROSITE" id="PS50005">
    <property type="entry name" value="TPR"/>
    <property type="match status" value="1"/>
</dbReference>
<dbReference type="PANTHER" id="PTHR33706">
    <property type="entry name" value="MORN VARIANT REPEAT PROTEIN"/>
    <property type="match status" value="1"/>
</dbReference>